<dbReference type="Pfam" id="PF14267">
    <property type="entry name" value="DUF4357"/>
    <property type="match status" value="1"/>
</dbReference>
<dbReference type="InterPro" id="IPR025579">
    <property type="entry name" value="DUF4357"/>
</dbReference>
<feature type="domain" description="DUF4357" evidence="1">
    <location>
        <begin position="231"/>
        <end position="282"/>
    </location>
</feature>
<evidence type="ECO:0000259" key="1">
    <source>
        <dbReference type="Pfam" id="PF14267"/>
    </source>
</evidence>
<proteinExistence type="predicted"/>
<dbReference type="EMBL" id="LKBA01000006">
    <property type="protein sequence ID" value="KPN63158.1"/>
    <property type="molecule type" value="Genomic_DNA"/>
</dbReference>
<accession>A0A0P7KM43</accession>
<sequence>MSKGRSLELFFVDGRPDGMLTAEVFDWTGHVLRLPRTQLVDGLKRPEAQQTGVYILIGQDENGPLAYIGETENMADRLKSHAQSRDWWDDAILITAARDALHKAHVKFLEARLIQLAKEAGQIRLENGNQPGGASLNEAHTANMESFLDTLHMVLPAIRVEFFQSGRRSHYAEQMPPASPASPTFVFSLPRRSIQAHARLEGANMRILKGSQASLTWSNAQHNLGYASLHQSLFETGILRQLGELAEFTEDYAFASPSAAASIVSGRAANGRTSWKLPDGRTYAQWEEEQLNEAPS</sequence>
<comment type="caution">
    <text evidence="2">The sequence shown here is derived from an EMBL/GenBank/DDBJ whole genome shotgun (WGS) entry which is preliminary data.</text>
</comment>
<reference evidence="2 3" key="1">
    <citation type="submission" date="2015-09" db="EMBL/GenBank/DDBJ databases">
        <title>Draft genome sequence of Aliiroseovarius crassostreae CV919-312TSm, the causative agent of Roseovarius Oyster Disease (formerly Juvenile Oyster Disease).</title>
        <authorList>
            <person name="Kessner L."/>
            <person name="Spinard E."/>
            <person name="Nelson D."/>
        </authorList>
    </citation>
    <scope>NUCLEOTIDE SEQUENCE [LARGE SCALE GENOMIC DNA]</scope>
    <source>
        <strain evidence="2 3">CV919-312</strain>
    </source>
</reference>
<dbReference type="Proteomes" id="UP000050471">
    <property type="component" value="Unassembled WGS sequence"/>
</dbReference>
<dbReference type="CDD" id="cd10447">
    <property type="entry name" value="GIY-YIG_unchar_2"/>
    <property type="match status" value="1"/>
</dbReference>
<dbReference type="RefSeq" id="WP_055189238.1">
    <property type="nucleotide sequence ID" value="NZ_FPBS01000007.1"/>
</dbReference>
<evidence type="ECO:0000313" key="3">
    <source>
        <dbReference type="Proteomes" id="UP000050471"/>
    </source>
</evidence>
<dbReference type="OrthoDB" id="2656488at2"/>
<protein>
    <recommendedName>
        <fullName evidence="1">DUF4357 domain-containing protein</fullName>
    </recommendedName>
</protein>
<keyword evidence="3" id="KW-1185">Reference proteome</keyword>
<name>A0A0P7KM43_9RHOB</name>
<evidence type="ECO:0000313" key="2">
    <source>
        <dbReference type="EMBL" id="KPN63158.1"/>
    </source>
</evidence>
<gene>
    <name evidence="2" type="ORF">AKJ29_10665</name>
</gene>
<dbReference type="AlphaFoldDB" id="A0A0P7KM43"/>
<organism evidence="2 3">
    <name type="scientific">Aliiroseovarius crassostreae</name>
    <dbReference type="NCBI Taxonomy" id="154981"/>
    <lineage>
        <taxon>Bacteria</taxon>
        <taxon>Pseudomonadati</taxon>
        <taxon>Pseudomonadota</taxon>
        <taxon>Alphaproteobacteria</taxon>
        <taxon>Rhodobacterales</taxon>
        <taxon>Paracoccaceae</taxon>
        <taxon>Aliiroseovarius</taxon>
    </lineage>
</organism>
<dbReference type="STRING" id="154981.AKJ29_10665"/>